<evidence type="ECO:0000256" key="1">
    <source>
        <dbReference type="SAM" id="Phobius"/>
    </source>
</evidence>
<dbReference type="AlphaFoldDB" id="B3E9H0"/>
<feature type="transmembrane region" description="Helical" evidence="1">
    <location>
        <begin position="108"/>
        <end position="130"/>
    </location>
</feature>
<dbReference type="HOGENOM" id="CLU_1530403_0_0_7"/>
<dbReference type="Proteomes" id="UP000002420">
    <property type="component" value="Chromosome"/>
</dbReference>
<dbReference type="KEGG" id="glo:Glov_0099"/>
<dbReference type="EMBL" id="CP001089">
    <property type="protein sequence ID" value="ACD93836.1"/>
    <property type="molecule type" value="Genomic_DNA"/>
</dbReference>
<evidence type="ECO:0000313" key="3">
    <source>
        <dbReference type="Proteomes" id="UP000002420"/>
    </source>
</evidence>
<feature type="transmembrane region" description="Helical" evidence="1">
    <location>
        <begin position="12"/>
        <end position="34"/>
    </location>
</feature>
<dbReference type="eggNOG" id="ENOG50332Y0">
    <property type="taxonomic scope" value="Bacteria"/>
</dbReference>
<gene>
    <name evidence="2" type="ordered locus">Glov_0099</name>
</gene>
<accession>B3E9H0</accession>
<keyword evidence="1" id="KW-0812">Transmembrane</keyword>
<keyword evidence="3" id="KW-1185">Reference proteome</keyword>
<keyword evidence="1" id="KW-0472">Membrane</keyword>
<reference evidence="2 3" key="1">
    <citation type="submission" date="2008-05" db="EMBL/GenBank/DDBJ databases">
        <title>Complete sequence of chromosome of Geobacter lovleyi SZ.</title>
        <authorList>
            <consortium name="US DOE Joint Genome Institute"/>
            <person name="Lucas S."/>
            <person name="Copeland A."/>
            <person name="Lapidus A."/>
            <person name="Glavina del Rio T."/>
            <person name="Dalin E."/>
            <person name="Tice H."/>
            <person name="Bruce D."/>
            <person name="Goodwin L."/>
            <person name="Pitluck S."/>
            <person name="Chertkov O."/>
            <person name="Meincke L."/>
            <person name="Brettin T."/>
            <person name="Detter J.C."/>
            <person name="Han C."/>
            <person name="Tapia R."/>
            <person name="Kuske C.R."/>
            <person name="Schmutz J."/>
            <person name="Larimer F."/>
            <person name="Land M."/>
            <person name="Hauser L."/>
            <person name="Kyrpides N."/>
            <person name="Mikhailova N."/>
            <person name="Sung Y."/>
            <person name="Fletcher K.E."/>
            <person name="Ritalahti K.M."/>
            <person name="Loeffler F.E."/>
            <person name="Richardson P."/>
        </authorList>
    </citation>
    <scope>NUCLEOTIDE SEQUENCE [LARGE SCALE GENOMIC DNA]</scope>
    <source>
        <strain evidence="3">ATCC BAA-1151 / DSM 17278 / SZ</strain>
    </source>
</reference>
<sequence length="175" mass="19094">MKQQNLTTTSRTLQWTIVGLWLLTLLIAVLRWTAANLVAWLPPTLAAQVGSSSVTPAIRLACFVVELIPLAAAYYALAALYRICRAYGRGEIFRLETGILYRRFGRGLLLLGGANALYTSLLSALLSFAVQGKLTISVGLSTADLYLLIVGCAVQMLGMVMDEAYRLHDENSQIV</sequence>
<dbReference type="RefSeq" id="WP_012468195.1">
    <property type="nucleotide sequence ID" value="NC_010814.1"/>
</dbReference>
<organism evidence="2 3">
    <name type="scientific">Trichlorobacter lovleyi (strain ATCC BAA-1151 / DSM 17278 / SZ)</name>
    <name type="common">Geobacter lovleyi</name>
    <dbReference type="NCBI Taxonomy" id="398767"/>
    <lineage>
        <taxon>Bacteria</taxon>
        <taxon>Pseudomonadati</taxon>
        <taxon>Thermodesulfobacteriota</taxon>
        <taxon>Desulfuromonadia</taxon>
        <taxon>Geobacterales</taxon>
        <taxon>Geobacteraceae</taxon>
        <taxon>Trichlorobacter</taxon>
    </lineage>
</organism>
<dbReference type="Pfam" id="PF11188">
    <property type="entry name" value="DUF2975"/>
    <property type="match status" value="1"/>
</dbReference>
<proteinExistence type="predicted"/>
<evidence type="ECO:0008006" key="4">
    <source>
        <dbReference type="Google" id="ProtNLM"/>
    </source>
</evidence>
<keyword evidence="1" id="KW-1133">Transmembrane helix</keyword>
<name>B3E9H0_TRIL1</name>
<protein>
    <recommendedName>
        <fullName evidence="4">DUF2975 domain-containing protein</fullName>
    </recommendedName>
</protein>
<dbReference type="OrthoDB" id="9853332at2"/>
<dbReference type="InterPro" id="IPR021354">
    <property type="entry name" value="DUF2975"/>
</dbReference>
<feature type="transmembrane region" description="Helical" evidence="1">
    <location>
        <begin position="54"/>
        <end position="77"/>
    </location>
</feature>
<feature type="transmembrane region" description="Helical" evidence="1">
    <location>
        <begin position="136"/>
        <end position="157"/>
    </location>
</feature>
<evidence type="ECO:0000313" key="2">
    <source>
        <dbReference type="EMBL" id="ACD93836.1"/>
    </source>
</evidence>
<dbReference type="STRING" id="398767.Glov_0099"/>